<evidence type="ECO:0000313" key="1">
    <source>
        <dbReference type="EMBL" id="AKS41096.1"/>
    </source>
</evidence>
<protein>
    <submittedName>
        <fullName evidence="1">Uncharacterized protein</fullName>
    </submittedName>
</protein>
<dbReference type="RefSeq" id="WP_049724761.1">
    <property type="nucleotide sequence ID" value="NZ_CP012154.1"/>
</dbReference>
<name>A0A0K0XTZ5_9GAMM</name>
<dbReference type="STRING" id="1579979.WM2015_715"/>
<reference evidence="1 2" key="1">
    <citation type="submission" date="2015-07" db="EMBL/GenBank/DDBJ databases">
        <authorList>
            <person name="Noorani M."/>
        </authorList>
    </citation>
    <scope>NUCLEOTIDE SEQUENCE [LARGE SCALE GENOMIC DNA]</scope>
    <source>
        <strain evidence="1 2">KCTC 42284</strain>
    </source>
</reference>
<accession>A0A0K0XTZ5</accession>
<dbReference type="PATRIC" id="fig|1579979.3.peg.729"/>
<dbReference type="KEGG" id="wma:WM2015_715"/>
<dbReference type="OrthoDB" id="7193386at2"/>
<evidence type="ECO:0000313" key="2">
    <source>
        <dbReference type="Proteomes" id="UP000066624"/>
    </source>
</evidence>
<keyword evidence="2" id="KW-1185">Reference proteome</keyword>
<sequence>MNPTRITLVAGLFLLALSACATDRHNNPPGPRGGPGASPDRITIVVRGAPVVFVRRSGRYYFHPEHGFFHSDYGWWNQSRRCWVDRDDNPPGRRGGRGTNWENPPGLRGGPGASPDRYGRCR</sequence>
<dbReference type="PROSITE" id="PS51257">
    <property type="entry name" value="PROKAR_LIPOPROTEIN"/>
    <property type="match status" value="1"/>
</dbReference>
<dbReference type="EMBL" id="CP012154">
    <property type="protein sequence ID" value="AKS41096.1"/>
    <property type="molecule type" value="Genomic_DNA"/>
</dbReference>
<organism evidence="1 2">
    <name type="scientific">Wenzhouxiangella marina</name>
    <dbReference type="NCBI Taxonomy" id="1579979"/>
    <lineage>
        <taxon>Bacteria</taxon>
        <taxon>Pseudomonadati</taxon>
        <taxon>Pseudomonadota</taxon>
        <taxon>Gammaproteobacteria</taxon>
        <taxon>Chromatiales</taxon>
        <taxon>Wenzhouxiangellaceae</taxon>
        <taxon>Wenzhouxiangella</taxon>
    </lineage>
</organism>
<dbReference type="Proteomes" id="UP000066624">
    <property type="component" value="Chromosome"/>
</dbReference>
<gene>
    <name evidence="1" type="ORF">WM2015_715</name>
</gene>
<proteinExistence type="predicted"/>
<dbReference type="AlphaFoldDB" id="A0A0K0XTZ5"/>